<evidence type="ECO:0000313" key="2">
    <source>
        <dbReference type="EMBL" id="KAJ6407182.1"/>
    </source>
</evidence>
<feature type="compositionally biased region" description="Polar residues" evidence="1">
    <location>
        <begin position="309"/>
        <end position="321"/>
    </location>
</feature>
<evidence type="ECO:0000313" key="3">
    <source>
        <dbReference type="Proteomes" id="UP001162972"/>
    </source>
</evidence>
<feature type="region of interest" description="Disordered" evidence="1">
    <location>
        <begin position="39"/>
        <end position="58"/>
    </location>
</feature>
<gene>
    <name evidence="2" type="ORF">OIU84_010647</name>
</gene>
<evidence type="ECO:0000256" key="1">
    <source>
        <dbReference type="SAM" id="MobiDB-lite"/>
    </source>
</evidence>
<keyword evidence="3" id="KW-1185">Reference proteome</keyword>
<protein>
    <submittedName>
        <fullName evidence="2">Uncharacterized protein</fullName>
    </submittedName>
</protein>
<dbReference type="EMBL" id="JAPFFJ010000016">
    <property type="protein sequence ID" value="KAJ6407182.1"/>
    <property type="molecule type" value="Genomic_DNA"/>
</dbReference>
<organism evidence="2 3">
    <name type="scientific">Salix udensis</name>
    <dbReference type="NCBI Taxonomy" id="889485"/>
    <lineage>
        <taxon>Eukaryota</taxon>
        <taxon>Viridiplantae</taxon>
        <taxon>Streptophyta</taxon>
        <taxon>Embryophyta</taxon>
        <taxon>Tracheophyta</taxon>
        <taxon>Spermatophyta</taxon>
        <taxon>Magnoliopsida</taxon>
        <taxon>eudicotyledons</taxon>
        <taxon>Gunneridae</taxon>
        <taxon>Pentapetalae</taxon>
        <taxon>rosids</taxon>
        <taxon>fabids</taxon>
        <taxon>Malpighiales</taxon>
        <taxon>Salicaceae</taxon>
        <taxon>Saliceae</taxon>
        <taxon>Salix</taxon>
    </lineage>
</organism>
<feature type="region of interest" description="Disordered" evidence="1">
    <location>
        <begin position="295"/>
        <end position="329"/>
    </location>
</feature>
<dbReference type="AlphaFoldDB" id="A0AAD6JMN5"/>
<comment type="caution">
    <text evidence="2">The sequence shown here is derived from an EMBL/GenBank/DDBJ whole genome shotgun (WGS) entry which is preliminary data.</text>
</comment>
<dbReference type="Proteomes" id="UP001162972">
    <property type="component" value="Chromosome 6"/>
</dbReference>
<dbReference type="PANTHER" id="PTHR36810:SF1">
    <property type="entry name" value="OS05G0232200 PROTEIN"/>
    <property type="match status" value="1"/>
</dbReference>
<accession>A0AAD6JMN5</accession>
<sequence length="355" mass="39011">MEPPPIEVTPKTIRSKEALYYGSSEPKVTASDKIPVKLKGHGDSALGKQNPVNNTPSNVRNMITAFESSLNQDMKPEVTPLPVKSASSRLEMEFPPKTFWSDEVRTEKNKPEQSLSGRDRSPYLIEDMQGASKNIREGEEHIDFGRAPTVATSFQDTGKLEEELSDASCRNKGSNVVLKNKLQVMDKADVGKEKTSDILMRALVVDKASVPGKNAGKETHSKDLERINIQEGSGDAHSSECCGAWIFPYERRRLCITTAGTRLLNLMGSFWDDTKVQPGKMSSSVPENMEELSVHGGTGIMSNEHEKTSQSSQKLSKVQGSNDDEASRGPVGQVMRAVIMVGFATLVLLTRQKTR</sequence>
<dbReference type="PANTHER" id="PTHR36810">
    <property type="entry name" value="BNACNNG47150D PROTEIN"/>
    <property type="match status" value="1"/>
</dbReference>
<proteinExistence type="predicted"/>
<name>A0AAD6JMN5_9ROSI</name>
<reference evidence="2 3" key="1">
    <citation type="journal article" date="2023" name="Int. J. Mol. Sci.">
        <title>De Novo Assembly and Annotation of 11 Diverse Shrub Willow (Salix) Genomes Reveals Novel Gene Organization in Sex-Linked Regions.</title>
        <authorList>
            <person name="Hyden B."/>
            <person name="Feng K."/>
            <person name="Yates T.B."/>
            <person name="Jawdy S."/>
            <person name="Cereghino C."/>
            <person name="Smart L.B."/>
            <person name="Muchero W."/>
        </authorList>
    </citation>
    <scope>NUCLEOTIDE SEQUENCE [LARGE SCALE GENOMIC DNA]</scope>
    <source>
        <tissue evidence="2">Shoot tip</tissue>
    </source>
</reference>
<feature type="region of interest" description="Disordered" evidence="1">
    <location>
        <begin position="101"/>
        <end position="121"/>
    </location>
</feature>